<evidence type="ECO:0000259" key="1">
    <source>
        <dbReference type="Pfam" id="PF02954"/>
    </source>
</evidence>
<dbReference type="Proteomes" id="UP000615326">
    <property type="component" value="Unassembled WGS sequence"/>
</dbReference>
<gene>
    <name evidence="2" type="ORF">GOB84_10300</name>
</gene>
<evidence type="ECO:0000313" key="3">
    <source>
        <dbReference type="Proteomes" id="UP000615326"/>
    </source>
</evidence>
<proteinExistence type="predicted"/>
<sequence>MLQGNTSATVRILGIGRATLYRKMKTFGLR</sequence>
<accession>A0ABX0KBX3</accession>
<organism evidence="2 3">
    <name type="scientific">Acetobacter fallax</name>
    <dbReference type="NCBI Taxonomy" id="1737473"/>
    <lineage>
        <taxon>Bacteria</taxon>
        <taxon>Pseudomonadati</taxon>
        <taxon>Pseudomonadota</taxon>
        <taxon>Alphaproteobacteria</taxon>
        <taxon>Acetobacterales</taxon>
        <taxon>Acetobacteraceae</taxon>
        <taxon>Acetobacter</taxon>
    </lineage>
</organism>
<dbReference type="Pfam" id="PF02954">
    <property type="entry name" value="HTH_8"/>
    <property type="match status" value="1"/>
</dbReference>
<keyword evidence="3" id="KW-1185">Reference proteome</keyword>
<dbReference type="Gene3D" id="1.10.10.60">
    <property type="entry name" value="Homeodomain-like"/>
    <property type="match status" value="1"/>
</dbReference>
<dbReference type="RefSeq" id="WP_173577498.1">
    <property type="nucleotide sequence ID" value="NZ_WOSW01000018.1"/>
</dbReference>
<comment type="caution">
    <text evidence="2">The sequence shown here is derived from an EMBL/GenBank/DDBJ whole genome shotgun (WGS) entry which is preliminary data.</text>
</comment>
<reference evidence="2 3" key="1">
    <citation type="journal article" date="2020" name="Int. J. Syst. Evol. Microbiol.">
        <title>Novel acetic acid bacteria from cider fermentations: Acetobacter conturbans sp. nov. and Acetobacter fallax sp. nov.</title>
        <authorList>
            <person name="Sombolestani A.S."/>
            <person name="Cleenwerck I."/>
            <person name="Cnockaert M."/>
            <person name="Borremans W."/>
            <person name="Wieme A.D."/>
            <person name="De Vuyst L."/>
            <person name="Vandamme P."/>
        </authorList>
    </citation>
    <scope>NUCLEOTIDE SEQUENCE [LARGE SCALE GENOMIC DNA]</scope>
    <source>
        <strain evidence="2 3">LMG 1637</strain>
    </source>
</reference>
<dbReference type="EMBL" id="WOSW01000018">
    <property type="protein sequence ID" value="NHO32939.1"/>
    <property type="molecule type" value="Genomic_DNA"/>
</dbReference>
<evidence type="ECO:0000313" key="2">
    <source>
        <dbReference type="EMBL" id="NHO32939.1"/>
    </source>
</evidence>
<dbReference type="SUPFAM" id="SSF46689">
    <property type="entry name" value="Homeodomain-like"/>
    <property type="match status" value="1"/>
</dbReference>
<feature type="domain" description="DNA binding HTH" evidence="1">
    <location>
        <begin position="3"/>
        <end position="26"/>
    </location>
</feature>
<name>A0ABX0KBX3_9PROT</name>
<dbReference type="InterPro" id="IPR002197">
    <property type="entry name" value="HTH_Fis"/>
</dbReference>
<dbReference type="InterPro" id="IPR009057">
    <property type="entry name" value="Homeodomain-like_sf"/>
</dbReference>
<protein>
    <recommendedName>
        <fullName evidence="1">DNA binding HTH domain-containing protein</fullName>
    </recommendedName>
</protein>